<evidence type="ECO:0000313" key="3">
    <source>
        <dbReference type="Proteomes" id="UP001642464"/>
    </source>
</evidence>
<dbReference type="Gene3D" id="3.30.565.60">
    <property type="match status" value="1"/>
</dbReference>
<dbReference type="Gene3D" id="3.30.950.30">
    <property type="entry name" value="Schlafen, AAA domain"/>
    <property type="match status" value="1"/>
</dbReference>
<sequence length="452" mass="51189">MKNPAPDPHEGHTKIPQVDDAFVDKVLSVPESIHFECKRIGKVDRLLESVVAFSNSDGGLIALGIEDPSKAQGRERVYGIQTHPMNWDELRRKIRSRITESEYLNYRYREIGCTLRDGAPGSIMLLRIERSTRVHSIVDDGTFIRLSKGNREIPASEITELCYSRGVVSAETQLEEVDFELLDTQYWRAYARQRKLTRAIEDAMYHTGLAKRNDKNQLRPTRAAVLLFAEDPSGLLGSKAAIRIFHYKGTDTATAPNTNLVRKPLTIGGPLIQQIPEARDAVINELAESVQFGPLGFEIVQKYPVRVITEAITNAVIHRDYRLTADTMIRIFSDRIEIESPGLLPGSVTVSNIQHVRHNRNPLITQHLREFPNPPNLDAHEGVRMMFGTMQEAGLYPPLYITRPRIQREALVVQLRNQNRPTVWEQVSDYLDKNGTIANAQVRRLMGTDDTL</sequence>
<dbReference type="Pfam" id="PF04326">
    <property type="entry name" value="SLFN_AlbA_2"/>
    <property type="match status" value="1"/>
</dbReference>
<keyword evidence="2" id="KW-0347">Helicase</keyword>
<feature type="non-terminal residue" evidence="2">
    <location>
        <position position="452"/>
    </location>
</feature>
<dbReference type="InterPro" id="IPR038461">
    <property type="entry name" value="Schlafen_AlbA_2_dom_sf"/>
</dbReference>
<protein>
    <submittedName>
        <fullName evidence="2">ATP-dependent DNA helicase RecG</fullName>
    </submittedName>
</protein>
<keyword evidence="2" id="KW-0547">Nucleotide-binding</keyword>
<dbReference type="Proteomes" id="UP001642464">
    <property type="component" value="Unassembled WGS sequence"/>
</dbReference>
<dbReference type="EMBL" id="CAXAMM010022712">
    <property type="protein sequence ID" value="CAK9052466.1"/>
    <property type="molecule type" value="Genomic_DNA"/>
</dbReference>
<comment type="caution">
    <text evidence="2">The sequence shown here is derived from an EMBL/GenBank/DDBJ whole genome shotgun (WGS) entry which is preliminary data.</text>
</comment>
<dbReference type="InterPro" id="IPR038475">
    <property type="entry name" value="RecG_C_sf"/>
</dbReference>
<accession>A0ABP0MLW0</accession>
<keyword evidence="2" id="KW-0067">ATP-binding</keyword>
<evidence type="ECO:0000313" key="2">
    <source>
        <dbReference type="EMBL" id="CAK9052466.1"/>
    </source>
</evidence>
<evidence type="ECO:0000259" key="1">
    <source>
        <dbReference type="Pfam" id="PF04326"/>
    </source>
</evidence>
<name>A0ABP0MLW0_9DINO</name>
<dbReference type="Pfam" id="PF13749">
    <property type="entry name" value="HATPase_c_4"/>
    <property type="match status" value="1"/>
</dbReference>
<dbReference type="PANTHER" id="PTHR30595">
    <property type="entry name" value="GLPR-RELATED TRANSCRIPTIONAL REPRESSOR"/>
    <property type="match status" value="1"/>
</dbReference>
<reference evidence="2 3" key="1">
    <citation type="submission" date="2024-02" db="EMBL/GenBank/DDBJ databases">
        <authorList>
            <person name="Chen Y."/>
            <person name="Shah S."/>
            <person name="Dougan E. K."/>
            <person name="Thang M."/>
            <person name="Chan C."/>
        </authorList>
    </citation>
    <scope>NUCLEOTIDE SEQUENCE [LARGE SCALE GENOMIC DNA]</scope>
</reference>
<dbReference type="InterPro" id="IPR007421">
    <property type="entry name" value="Schlafen_AlbA_2_dom"/>
</dbReference>
<proteinExistence type="predicted"/>
<dbReference type="GO" id="GO:0004386">
    <property type="term" value="F:helicase activity"/>
    <property type="evidence" value="ECO:0007669"/>
    <property type="project" value="UniProtKB-KW"/>
</dbReference>
<keyword evidence="2" id="KW-0378">Hydrolase</keyword>
<gene>
    <name evidence="2" type="ORF">SCF082_LOCUS28696</name>
</gene>
<organism evidence="2 3">
    <name type="scientific">Durusdinium trenchii</name>
    <dbReference type="NCBI Taxonomy" id="1381693"/>
    <lineage>
        <taxon>Eukaryota</taxon>
        <taxon>Sar</taxon>
        <taxon>Alveolata</taxon>
        <taxon>Dinophyceae</taxon>
        <taxon>Suessiales</taxon>
        <taxon>Symbiodiniaceae</taxon>
        <taxon>Durusdinium</taxon>
    </lineage>
</organism>
<feature type="domain" description="Schlafen AlbA-2" evidence="1">
    <location>
        <begin position="31"/>
        <end position="153"/>
    </location>
</feature>
<dbReference type="PANTHER" id="PTHR30595:SF6">
    <property type="entry name" value="SCHLAFEN ALBA-2 DOMAIN-CONTAINING PROTEIN"/>
    <property type="match status" value="1"/>
</dbReference>
<keyword evidence="3" id="KW-1185">Reference proteome</keyword>